<feature type="signal peptide" evidence="1">
    <location>
        <begin position="1"/>
        <end position="28"/>
    </location>
</feature>
<dbReference type="GO" id="GO:0003993">
    <property type="term" value="F:acid phosphatase activity"/>
    <property type="evidence" value="ECO:0007669"/>
    <property type="project" value="InterPro"/>
</dbReference>
<evidence type="ECO:0000313" key="3">
    <source>
        <dbReference type="EMBL" id="REF87535.1"/>
    </source>
</evidence>
<evidence type="ECO:0000259" key="2">
    <source>
        <dbReference type="SMART" id="SM00014"/>
    </source>
</evidence>
<keyword evidence="4" id="KW-1185">Reference proteome</keyword>
<gene>
    <name evidence="3" type="ORF">DES32_1158</name>
</gene>
<proteinExistence type="predicted"/>
<keyword evidence="1" id="KW-0732">Signal</keyword>
<dbReference type="EMBL" id="QUMO01000002">
    <property type="protein sequence ID" value="REF87535.1"/>
    <property type="molecule type" value="Genomic_DNA"/>
</dbReference>
<dbReference type="PRINTS" id="PR00483">
    <property type="entry name" value="BACPHPHTASE"/>
</dbReference>
<name>A0A3D9YYU5_9HYPH</name>
<dbReference type="Pfam" id="PF01569">
    <property type="entry name" value="PAP2"/>
    <property type="match status" value="1"/>
</dbReference>
<feature type="domain" description="Phosphatidic acid phosphatase type 2/haloperoxidase" evidence="2">
    <location>
        <begin position="234"/>
        <end position="332"/>
    </location>
</feature>
<organism evidence="3 4">
    <name type="scientific">Methylovirgula ligni</name>
    <dbReference type="NCBI Taxonomy" id="569860"/>
    <lineage>
        <taxon>Bacteria</taxon>
        <taxon>Pseudomonadati</taxon>
        <taxon>Pseudomonadota</taxon>
        <taxon>Alphaproteobacteria</taxon>
        <taxon>Hyphomicrobiales</taxon>
        <taxon>Beijerinckiaceae</taxon>
        <taxon>Methylovirgula</taxon>
    </lineage>
</organism>
<dbReference type="SUPFAM" id="SSF48317">
    <property type="entry name" value="Acid phosphatase/Vanadium-dependent haloperoxidase"/>
    <property type="match status" value="1"/>
</dbReference>
<dbReference type="InterPro" id="IPR036938">
    <property type="entry name" value="PAP2/HPO_sf"/>
</dbReference>
<evidence type="ECO:0000313" key="4">
    <source>
        <dbReference type="Proteomes" id="UP000256900"/>
    </source>
</evidence>
<reference evidence="3 4" key="1">
    <citation type="submission" date="2018-08" db="EMBL/GenBank/DDBJ databases">
        <title>Genomic Encyclopedia of Type Strains, Phase IV (KMG-IV): sequencing the most valuable type-strain genomes for metagenomic binning, comparative biology and taxonomic classification.</title>
        <authorList>
            <person name="Goeker M."/>
        </authorList>
    </citation>
    <scope>NUCLEOTIDE SEQUENCE [LARGE SCALE GENOMIC DNA]</scope>
    <source>
        <strain evidence="3 4">BW863</strain>
    </source>
</reference>
<dbReference type="AlphaFoldDB" id="A0A3D9YYU5"/>
<dbReference type="GO" id="GO:0030288">
    <property type="term" value="C:outer membrane-bounded periplasmic space"/>
    <property type="evidence" value="ECO:0007669"/>
    <property type="project" value="InterPro"/>
</dbReference>
<dbReference type="InterPro" id="IPR001011">
    <property type="entry name" value="Acid_Pase_classA_bac"/>
</dbReference>
<evidence type="ECO:0000256" key="1">
    <source>
        <dbReference type="SAM" id="SignalP"/>
    </source>
</evidence>
<dbReference type="InterPro" id="IPR000326">
    <property type="entry name" value="PAP2/HPO"/>
</dbReference>
<sequence>MPLMNSPAKTTLVPFTIIFLALTSIARAGDAGSPDLDALRLLAPVSALGVPPQDKTGALAANLKVTQQIQNGSAKQPLLQDFKIQQQQALRDAFITKDNAVEFADGLGSELGGLYQSAAKYTSTDDGLTASGINISPALETLFYIANAEENKASGTAKYFFADGKADKKACLWSKAHEVLDDVHGKIDVFGTAYDHDPVTKECTDITDKQFDSDPTACTKSFDKYGNSRPFQTEPGLAIYLGKDYFGVPVSNLSFLCGPQQPLQTSPSFPSGHTTFGYTESVLLGILVPARYPQMIVRAAEYGNDRIILGAHYAMDVLAGRTLALYEVARLLDPKTGAGAAASKAPANKSHADFSSVLAQARKDLTQFFLRECSEKILSACAAQDHSRFANADKNEAFYNATQTYGLPVVWPAAAKATEDVSKLTPNPGYLLTAAYPKLALEDADRILAETEGPGGGFLDGGNPLGVYSRLDLYHAAQKAQAMEAADNKPAH</sequence>
<comment type="caution">
    <text evidence="3">The sequence shown here is derived from an EMBL/GenBank/DDBJ whole genome shotgun (WGS) entry which is preliminary data.</text>
</comment>
<feature type="chain" id="PRO_5017754997" evidence="1">
    <location>
        <begin position="29"/>
        <end position="492"/>
    </location>
</feature>
<dbReference type="Proteomes" id="UP000256900">
    <property type="component" value="Unassembled WGS sequence"/>
</dbReference>
<dbReference type="RefSeq" id="WP_245411188.1">
    <property type="nucleotide sequence ID" value="NZ_CP025086.1"/>
</dbReference>
<protein>
    <submittedName>
        <fullName evidence="3">PAP2 superfamily protein</fullName>
    </submittedName>
</protein>
<dbReference type="Gene3D" id="1.20.144.10">
    <property type="entry name" value="Phosphatidic acid phosphatase type 2/haloperoxidase"/>
    <property type="match status" value="1"/>
</dbReference>
<dbReference type="SMART" id="SM00014">
    <property type="entry name" value="acidPPc"/>
    <property type="match status" value="1"/>
</dbReference>
<accession>A0A3D9YYU5</accession>